<sequence>MAKWVGSTPPPFTGTRDGLTVYQLQDGNYYVRMQSSITGKRIKKDRAFKGFRDSSMRLKIAAGIASFVYRQLPVKVFALYREMTGKAILWLKQGLSAEDVREKLTKEYLKPPAETVKPLFKIPLIRQSARLIRRRYGASMLQVCFRHGASMLPLTATPIHPQYGSG</sequence>
<dbReference type="EMBL" id="WRXO01000001">
    <property type="protein sequence ID" value="MVT40335.1"/>
    <property type="molecule type" value="Genomic_DNA"/>
</dbReference>
<dbReference type="RefSeq" id="WP_157298970.1">
    <property type="nucleotide sequence ID" value="NZ_BAAAZB010000005.1"/>
</dbReference>
<comment type="caution">
    <text evidence="1">The sequence shown here is derived from an EMBL/GenBank/DDBJ whole genome shotgun (WGS) entry which is preliminary data.</text>
</comment>
<protein>
    <submittedName>
        <fullName evidence="1">Uncharacterized protein</fullName>
    </submittedName>
</protein>
<dbReference type="Proteomes" id="UP000468388">
    <property type="component" value="Unassembled WGS sequence"/>
</dbReference>
<name>A0A6N8J508_9BACT</name>
<reference evidence="1 2" key="1">
    <citation type="submission" date="2019-12" db="EMBL/GenBank/DDBJ databases">
        <title>The draft genomic sequence of strain Chitinophaga oryziterrae JCM 16595.</title>
        <authorList>
            <person name="Zhang X."/>
        </authorList>
    </citation>
    <scope>NUCLEOTIDE SEQUENCE [LARGE SCALE GENOMIC DNA]</scope>
    <source>
        <strain evidence="1 2">JCM 16595</strain>
    </source>
</reference>
<proteinExistence type="predicted"/>
<dbReference type="AlphaFoldDB" id="A0A6N8J508"/>
<dbReference type="OrthoDB" id="672632at2"/>
<organism evidence="1 2">
    <name type="scientific">Chitinophaga oryziterrae</name>
    <dbReference type="NCBI Taxonomy" id="1031224"/>
    <lineage>
        <taxon>Bacteria</taxon>
        <taxon>Pseudomonadati</taxon>
        <taxon>Bacteroidota</taxon>
        <taxon>Chitinophagia</taxon>
        <taxon>Chitinophagales</taxon>
        <taxon>Chitinophagaceae</taxon>
        <taxon>Chitinophaga</taxon>
    </lineage>
</organism>
<evidence type="ECO:0000313" key="2">
    <source>
        <dbReference type="Proteomes" id="UP000468388"/>
    </source>
</evidence>
<gene>
    <name evidence="1" type="ORF">GO495_07060</name>
</gene>
<keyword evidence="2" id="KW-1185">Reference proteome</keyword>
<evidence type="ECO:0000313" key="1">
    <source>
        <dbReference type="EMBL" id="MVT40335.1"/>
    </source>
</evidence>
<accession>A0A6N8J508</accession>